<dbReference type="AlphaFoldDB" id="A0A1Y2HFX5"/>
<dbReference type="EMBL" id="MCFL01000035">
    <property type="protein sequence ID" value="ORZ33487.1"/>
    <property type="molecule type" value="Genomic_DNA"/>
</dbReference>
<comment type="caution">
    <text evidence="2">The sequence shown here is derived from an EMBL/GenBank/DDBJ whole genome shotgun (WGS) entry which is preliminary data.</text>
</comment>
<organism evidence="2 3">
    <name type="scientific">Catenaria anguillulae PL171</name>
    <dbReference type="NCBI Taxonomy" id="765915"/>
    <lineage>
        <taxon>Eukaryota</taxon>
        <taxon>Fungi</taxon>
        <taxon>Fungi incertae sedis</taxon>
        <taxon>Blastocladiomycota</taxon>
        <taxon>Blastocladiomycetes</taxon>
        <taxon>Blastocladiales</taxon>
        <taxon>Catenariaceae</taxon>
        <taxon>Catenaria</taxon>
    </lineage>
</organism>
<feature type="compositionally biased region" description="Low complexity" evidence="1">
    <location>
        <begin position="241"/>
        <end position="250"/>
    </location>
</feature>
<evidence type="ECO:0000313" key="3">
    <source>
        <dbReference type="Proteomes" id="UP000193411"/>
    </source>
</evidence>
<evidence type="ECO:0000256" key="1">
    <source>
        <dbReference type="SAM" id="MobiDB-lite"/>
    </source>
</evidence>
<gene>
    <name evidence="2" type="ORF">BCR44DRAFT_1198292</name>
</gene>
<dbReference type="Proteomes" id="UP000193411">
    <property type="component" value="Unassembled WGS sequence"/>
</dbReference>
<keyword evidence="3" id="KW-1185">Reference proteome</keyword>
<proteinExistence type="predicted"/>
<reference evidence="2 3" key="1">
    <citation type="submission" date="2016-07" db="EMBL/GenBank/DDBJ databases">
        <title>Pervasive Adenine N6-methylation of Active Genes in Fungi.</title>
        <authorList>
            <consortium name="DOE Joint Genome Institute"/>
            <person name="Mondo S.J."/>
            <person name="Dannebaum R.O."/>
            <person name="Kuo R.C."/>
            <person name="Labutti K."/>
            <person name="Haridas S."/>
            <person name="Kuo A."/>
            <person name="Salamov A."/>
            <person name="Ahrendt S.R."/>
            <person name="Lipzen A."/>
            <person name="Sullivan W."/>
            <person name="Andreopoulos W.B."/>
            <person name="Clum A."/>
            <person name="Lindquist E."/>
            <person name="Daum C."/>
            <person name="Ramamoorthy G.K."/>
            <person name="Gryganskyi A."/>
            <person name="Culley D."/>
            <person name="Magnuson J.K."/>
            <person name="James T.Y."/>
            <person name="O'Malley M.A."/>
            <person name="Stajich J.E."/>
            <person name="Spatafora J.W."/>
            <person name="Visel A."/>
            <person name="Grigoriev I.V."/>
        </authorList>
    </citation>
    <scope>NUCLEOTIDE SEQUENCE [LARGE SCALE GENOMIC DNA]</scope>
    <source>
        <strain evidence="2 3">PL171</strain>
    </source>
</reference>
<accession>A0A1Y2HFX5</accession>
<sequence length="265" mass="28219">MLGGPVPIMHLVDVRTYPTVHAMATHVAATLRKSCNRFWMQTHMGGACASRFWGFHSAHPSPCSRRQTCSALDSVLLVLSVISLAGPHAGTAKWTQGVLKLVRPWPKMAPGVGGLLAGTCVDAWDRVVGELARGTSAVESVVMVGVRGDPLVPEASAVARVGAKEDDEETEASKVRRLVIVPVDGVSYESVDGAEMDSRSALDPGPLAEGRVDIMEVDTHAHAWPRLMTWASLSPAKRPQSATSNSSSGSGKRRPDQRWTGIGRG</sequence>
<evidence type="ECO:0000313" key="2">
    <source>
        <dbReference type="EMBL" id="ORZ33487.1"/>
    </source>
</evidence>
<feature type="region of interest" description="Disordered" evidence="1">
    <location>
        <begin position="231"/>
        <end position="265"/>
    </location>
</feature>
<protein>
    <submittedName>
        <fullName evidence="2">Uncharacterized protein</fullName>
    </submittedName>
</protein>
<name>A0A1Y2HFX5_9FUNG</name>